<evidence type="ECO:0000256" key="2">
    <source>
        <dbReference type="ARBA" id="ARBA00022692"/>
    </source>
</evidence>
<dbReference type="Proteomes" id="UP000230178">
    <property type="component" value="Unassembled WGS sequence"/>
</dbReference>
<feature type="transmembrane region" description="Helical" evidence="5">
    <location>
        <begin position="272"/>
        <end position="290"/>
    </location>
</feature>
<comment type="caution">
    <text evidence="7">The sequence shown here is derived from an EMBL/GenBank/DDBJ whole genome shotgun (WGS) entry which is preliminary data.</text>
</comment>
<feature type="domain" description="Sodium/calcium exchanger membrane region" evidence="6">
    <location>
        <begin position="5"/>
        <end position="146"/>
    </location>
</feature>
<evidence type="ECO:0000256" key="3">
    <source>
        <dbReference type="ARBA" id="ARBA00022989"/>
    </source>
</evidence>
<feature type="transmembrane region" description="Helical" evidence="5">
    <location>
        <begin position="6"/>
        <end position="24"/>
    </location>
</feature>
<dbReference type="Pfam" id="PF01699">
    <property type="entry name" value="Na_Ca_ex"/>
    <property type="match status" value="2"/>
</dbReference>
<dbReference type="GO" id="GO:0005886">
    <property type="term" value="C:plasma membrane"/>
    <property type="evidence" value="ECO:0007669"/>
    <property type="project" value="TreeGrafter"/>
</dbReference>
<evidence type="ECO:0000256" key="5">
    <source>
        <dbReference type="SAM" id="Phobius"/>
    </source>
</evidence>
<name>A0A2M7Z321_9BACT</name>
<feature type="transmembrane region" description="Helical" evidence="5">
    <location>
        <begin position="105"/>
        <end position="122"/>
    </location>
</feature>
<evidence type="ECO:0000256" key="4">
    <source>
        <dbReference type="ARBA" id="ARBA00023136"/>
    </source>
</evidence>
<proteinExistence type="predicted"/>
<dbReference type="NCBIfam" id="TIGR00367">
    <property type="entry name" value="calcium/sodium antiporter"/>
    <property type="match status" value="1"/>
</dbReference>
<feature type="transmembrane region" description="Helical" evidence="5">
    <location>
        <begin position="31"/>
        <end position="49"/>
    </location>
</feature>
<reference evidence="8" key="1">
    <citation type="submission" date="2017-09" db="EMBL/GenBank/DDBJ databases">
        <title>Depth-based differentiation of microbial function through sediment-hosted aquifers and enrichment of novel symbionts in the deep terrestrial subsurface.</title>
        <authorList>
            <person name="Probst A.J."/>
            <person name="Ladd B."/>
            <person name="Jarett J.K."/>
            <person name="Geller-Mcgrath D.E."/>
            <person name="Sieber C.M.K."/>
            <person name="Emerson J.B."/>
            <person name="Anantharaman K."/>
            <person name="Thomas B.C."/>
            <person name="Malmstrom R."/>
            <person name="Stieglmeier M."/>
            <person name="Klingl A."/>
            <person name="Woyke T."/>
            <person name="Ryan C.M."/>
            <person name="Banfield J.F."/>
        </authorList>
    </citation>
    <scope>NUCLEOTIDE SEQUENCE [LARGE SCALE GENOMIC DNA]</scope>
</reference>
<feature type="transmembrane region" description="Helical" evidence="5">
    <location>
        <begin position="208"/>
        <end position="229"/>
    </location>
</feature>
<feature type="domain" description="Sodium/calcium exchanger membrane region" evidence="6">
    <location>
        <begin position="177"/>
        <end position="314"/>
    </location>
</feature>
<evidence type="ECO:0000313" key="8">
    <source>
        <dbReference type="Proteomes" id="UP000230178"/>
    </source>
</evidence>
<keyword evidence="3 5" id="KW-1133">Transmembrane helix</keyword>
<dbReference type="GO" id="GO:0006874">
    <property type="term" value="P:intracellular calcium ion homeostasis"/>
    <property type="evidence" value="ECO:0007669"/>
    <property type="project" value="TreeGrafter"/>
</dbReference>
<dbReference type="InterPro" id="IPR004481">
    <property type="entry name" value="K/Na/Ca-exchanger"/>
</dbReference>
<dbReference type="Gene3D" id="1.20.1420.30">
    <property type="entry name" value="NCX, central ion-binding region"/>
    <property type="match status" value="1"/>
</dbReference>
<sequence length="320" mass="34795">MLIFWILIFILSLALLVKSADWLVESSEKIALYLKISPFIIGVTIVAIGTSMPELATAFASTLKGATEIVVATVIGANVHNIFLVIGLAAILARRLMIKRSLIELDLPLLAISTVIFLSVAYDGEITWQDGLLLLITFLIYLAYTIVERKGEKGEVEGIVEIIPGSVEKVEKLNLKVFLFLILGVIGLVIGAKYTVESALQLANLLKLLPSVIAIIGIAFGTSLPELLVSVRAAWKKKYEIALGNIFGSNVFNILIVTGLPAFVTTVKIDPITLTIGFPFLIAATLLFVISGISGRIHIWEGSLYVLAYIVFCLKFLGFF</sequence>
<gene>
    <name evidence="7" type="ORF">CO146_02305</name>
</gene>
<keyword evidence="2 5" id="KW-0812">Transmembrane</keyword>
<dbReference type="PANTHER" id="PTHR10846:SF8">
    <property type="entry name" value="INNER MEMBRANE PROTEIN YRBG"/>
    <property type="match status" value="1"/>
</dbReference>
<dbReference type="InterPro" id="IPR044880">
    <property type="entry name" value="NCX_ion-bd_dom_sf"/>
</dbReference>
<dbReference type="EMBL" id="PFVS01000089">
    <property type="protein sequence ID" value="PJA82882.1"/>
    <property type="molecule type" value="Genomic_DNA"/>
</dbReference>
<dbReference type="InterPro" id="IPR004837">
    <property type="entry name" value="NaCa_Exmemb"/>
</dbReference>
<dbReference type="GO" id="GO:0008273">
    <property type="term" value="F:calcium, potassium:sodium antiporter activity"/>
    <property type="evidence" value="ECO:0007669"/>
    <property type="project" value="TreeGrafter"/>
</dbReference>
<evidence type="ECO:0000313" key="7">
    <source>
        <dbReference type="EMBL" id="PJA82882.1"/>
    </source>
</evidence>
<protein>
    <submittedName>
        <fullName evidence="7">Conjugal transfer protein TraR</fullName>
    </submittedName>
</protein>
<dbReference type="AlphaFoldDB" id="A0A2M7Z321"/>
<feature type="transmembrane region" description="Helical" evidence="5">
    <location>
        <begin position="241"/>
        <end position="260"/>
    </location>
</feature>
<evidence type="ECO:0000256" key="1">
    <source>
        <dbReference type="ARBA" id="ARBA00004141"/>
    </source>
</evidence>
<evidence type="ECO:0000259" key="6">
    <source>
        <dbReference type="Pfam" id="PF01699"/>
    </source>
</evidence>
<dbReference type="GO" id="GO:0005262">
    <property type="term" value="F:calcium channel activity"/>
    <property type="evidence" value="ECO:0007669"/>
    <property type="project" value="TreeGrafter"/>
</dbReference>
<comment type="subcellular location">
    <subcellularLocation>
        <location evidence="1">Membrane</location>
        <topology evidence="1">Multi-pass membrane protein</topology>
    </subcellularLocation>
</comment>
<dbReference type="PANTHER" id="PTHR10846">
    <property type="entry name" value="SODIUM/POTASSIUM/CALCIUM EXCHANGER"/>
    <property type="match status" value="1"/>
</dbReference>
<organism evidence="7 8">
    <name type="scientific">Candidatus Nealsonbacteria bacterium CG_4_9_14_3_um_filter_37_29</name>
    <dbReference type="NCBI Taxonomy" id="1974696"/>
    <lineage>
        <taxon>Bacteria</taxon>
        <taxon>Candidatus Nealsoniibacteriota</taxon>
    </lineage>
</organism>
<feature type="transmembrane region" description="Helical" evidence="5">
    <location>
        <begin position="177"/>
        <end position="196"/>
    </location>
</feature>
<keyword evidence="4 5" id="KW-0472">Membrane</keyword>
<feature type="transmembrane region" description="Helical" evidence="5">
    <location>
        <begin position="128"/>
        <end position="147"/>
    </location>
</feature>
<feature type="transmembrane region" description="Helical" evidence="5">
    <location>
        <begin position="302"/>
        <end position="319"/>
    </location>
</feature>
<feature type="transmembrane region" description="Helical" evidence="5">
    <location>
        <begin position="69"/>
        <end position="93"/>
    </location>
</feature>
<accession>A0A2M7Z321</accession>